<dbReference type="Gene3D" id="2.70.150.10">
    <property type="entry name" value="Calcium-transporting ATPase, cytoplasmic transduction domain A"/>
    <property type="match status" value="1"/>
</dbReference>
<name>A0A9N9AHY9_9GLOM</name>
<evidence type="ECO:0000256" key="5">
    <source>
        <dbReference type="ARBA" id="ARBA00022692"/>
    </source>
</evidence>
<dbReference type="Gene3D" id="3.40.1110.10">
    <property type="entry name" value="Calcium-transporting ATPase, cytoplasmic domain N"/>
    <property type="match status" value="1"/>
</dbReference>
<dbReference type="SFLD" id="SFLDG00002">
    <property type="entry name" value="C1.7:_P-type_atpase_like"/>
    <property type="match status" value="1"/>
</dbReference>
<evidence type="ECO:0000256" key="1">
    <source>
        <dbReference type="ARBA" id="ARBA00004127"/>
    </source>
</evidence>
<dbReference type="GO" id="GO:0055070">
    <property type="term" value="P:copper ion homeostasis"/>
    <property type="evidence" value="ECO:0007669"/>
    <property type="project" value="TreeGrafter"/>
</dbReference>
<proteinExistence type="inferred from homology"/>
<dbReference type="CDD" id="cd02094">
    <property type="entry name" value="P-type_ATPase_Cu-like"/>
    <property type="match status" value="1"/>
</dbReference>
<comment type="caution">
    <text evidence="20">The sequence shown here is derived from an EMBL/GenBank/DDBJ whole genome shotgun (WGS) entry which is preliminary data.</text>
</comment>
<keyword evidence="14" id="KW-0186">Copper</keyword>
<evidence type="ECO:0000256" key="11">
    <source>
        <dbReference type="ARBA" id="ARBA00022842"/>
    </source>
</evidence>
<dbReference type="PANTHER" id="PTHR43520:SF8">
    <property type="entry name" value="P-TYPE CU(+) TRANSPORTER"/>
    <property type="match status" value="1"/>
</dbReference>
<evidence type="ECO:0000256" key="4">
    <source>
        <dbReference type="ARBA" id="ARBA00022448"/>
    </source>
</evidence>
<dbReference type="EC" id="7.2.2.8" evidence="3"/>
<dbReference type="GO" id="GO:0005507">
    <property type="term" value="F:copper ion binding"/>
    <property type="evidence" value="ECO:0007669"/>
    <property type="project" value="InterPro"/>
</dbReference>
<dbReference type="SFLD" id="SFLDF00027">
    <property type="entry name" value="p-type_atpase"/>
    <property type="match status" value="1"/>
</dbReference>
<dbReference type="PRINTS" id="PR00119">
    <property type="entry name" value="CATATPASE"/>
</dbReference>
<evidence type="ECO:0000256" key="13">
    <source>
        <dbReference type="ARBA" id="ARBA00022989"/>
    </source>
</evidence>
<sequence length="1582" mass="180688">MRKFSQNSKKKDNNRLIKWKSHEFPTLDKEQVQSWTPEQLVAHLYSIFNLQRNFQNDPFIKDLLQKFKTIEIDGNRFLEMDRNDFLRIVKECRNPKGYIIGLLEGEMFRLNDIYRDPFHPSRIINSDKSFHCLLVRNLDIIPPSHDIRRYLASPLTLRIPIPSMYLRENLNPGIFCYLIAQEQCLNQSNCLMTAPTLSLPFLTALTFPCVINSQDIVLLNYTLIIDALIQGTFNSFQQFENFQWLYIARTTTNITSCSTESPEDSLRPDWMCWINKLLLVFQGIQLSEDTEWQIGIYKLMSKIHWRSMYYANLPYTFAYISKGPKLRFYLYRPNFHQTFTPLIQISQEFDLDSIMDRLGIIKTTLNIYSIFKTIKRQWNHFTKMTIFPSSTINPLYLSIQRNGEITIEFLGEFVRKTVSKNFMNLYFDYKVLCEIYQDTRFIKNLVHCVDNDCNYSTPIMKQDGGCKILIHPVGYNYYPKNENELRNCFKTILEVLRDMHNVGWTHRDIHWGNIMRQEDNNKAGEWLLIDLELGRRVNDILDITLWNRWPKEAEKGKIYKANYDVWQIWRVIQERGDDTKGYSKKFWSFQEMIGRAVKDDINAEIALKHEWFGEKFSLESQIVKANLSLSGLSCASCIHSIEQVLKKLPGVLTNSIHVNLLMSNASLEFDRSKVSMEQIKTAINDSGYKVKDANIEEEKSQSQNEMREENTENVISIIDSDTNQIENVTITMLSIDGISCASCINTIEQAIRPLTGVKHIHANLLTSEAIIKHDNNKIGPRDLIKALDELGYESQLIKNNFSNQDGNNIRERAEREQLKLKNHFLWSLLFAIPTFIISMIFMLILPKTNNVRMAFEYQIIPGLEVATLILFILSTPVQFLLGYPFYVKGIRSIWYSHQANMDTLVAVGTTVAYFGSLLNVVIPIAEKRDTVGQQFFETSVFLITFIWLGRWLESKAKGKTFETITKLMELQPEKATLITIKDDHKVIEERDIDLGLVQVGDILKVNPGARIPSDGKIYRGTTSLDESMLTGESIPVTKYEGDEVITATVNLSSMIWIKTTRVGSNTTLSRIIDLVKQAQSSKKAPIEALADKIAQIFVPAVIVLAIIDFIVWISLGAAGKIPIDWLPENENYVIFSLFFAISVLVIACPCAMGLASPAAIMVGTGIAARYGVLIKGGGEAIEMAFRLNIIAFDKTGTLTYGKPHVVDTRILYEKPTSEINNEEYNSYRELLWQIIGHVESSSDHPMAKAVTQYVNENISKKENNIIMKSVTEVPGKGLKATITIHDSISQNLLPIKANNDNLSYNVFIGNERWLKENGCIYPFHVTQHAENALQEWQSLGYSIVLVGLSIKFNNDKQRESGYILAQLGISDIPRPDASKTVATLKSLGIEVWMITGDHPITAKVIGQKLGIENIFAEVTPEMKTEKIKWLQRKGYIDNSNRHNFLKLLTRNRNTQRPIVAMLGDGINDSPALAQADLPISIASATDVAIETASIILTRSTLSSLITLINLAKAIIWRIRLNFIWAYIYNTLSIPIAAGIFFPLFKYGLRPEIASLAMIISSVSVILSSLHLKKFKEPKEVKY</sequence>
<protein>
    <recommendedName>
        <fullName evidence="3">P-type Cu(+) transporter</fullName>
        <ecNumber evidence="3">7.2.2.8</ecNumber>
    </recommendedName>
    <alternativeName>
        <fullName evidence="17">Cu(2+)-ATPase</fullName>
    </alternativeName>
</protein>
<dbReference type="NCBIfam" id="TIGR01525">
    <property type="entry name" value="ATPase-IB_hvy"/>
    <property type="match status" value="1"/>
</dbReference>
<dbReference type="InterPro" id="IPR036412">
    <property type="entry name" value="HAD-like_sf"/>
</dbReference>
<dbReference type="InterPro" id="IPR023298">
    <property type="entry name" value="ATPase_P-typ_TM_dom_sf"/>
</dbReference>
<organism evidence="20 21">
    <name type="scientific">Diversispora eburnea</name>
    <dbReference type="NCBI Taxonomy" id="1213867"/>
    <lineage>
        <taxon>Eukaryota</taxon>
        <taxon>Fungi</taxon>
        <taxon>Fungi incertae sedis</taxon>
        <taxon>Mucoromycota</taxon>
        <taxon>Glomeromycotina</taxon>
        <taxon>Glomeromycetes</taxon>
        <taxon>Diversisporales</taxon>
        <taxon>Diversisporaceae</taxon>
        <taxon>Diversispora</taxon>
    </lineage>
</organism>
<dbReference type="GO" id="GO:0016887">
    <property type="term" value="F:ATP hydrolysis activity"/>
    <property type="evidence" value="ECO:0007669"/>
    <property type="project" value="InterPro"/>
</dbReference>
<feature type="domain" description="HMA" evidence="19">
    <location>
        <begin position="729"/>
        <end position="795"/>
    </location>
</feature>
<evidence type="ECO:0000256" key="14">
    <source>
        <dbReference type="ARBA" id="ARBA00023008"/>
    </source>
</evidence>
<dbReference type="GO" id="GO:0016020">
    <property type="term" value="C:membrane"/>
    <property type="evidence" value="ECO:0007669"/>
    <property type="project" value="UniProtKB-SubCell"/>
</dbReference>
<dbReference type="GO" id="GO:0012505">
    <property type="term" value="C:endomembrane system"/>
    <property type="evidence" value="ECO:0007669"/>
    <property type="project" value="UniProtKB-SubCell"/>
</dbReference>
<dbReference type="InterPro" id="IPR036163">
    <property type="entry name" value="HMA_dom_sf"/>
</dbReference>
<dbReference type="SUPFAM" id="SSF56112">
    <property type="entry name" value="Protein kinase-like (PK-like)"/>
    <property type="match status" value="1"/>
</dbReference>
<feature type="transmembrane region" description="Helical" evidence="18">
    <location>
        <begin position="1552"/>
        <end position="1571"/>
    </location>
</feature>
<dbReference type="InterPro" id="IPR044492">
    <property type="entry name" value="P_typ_ATPase_HD_dom"/>
</dbReference>
<dbReference type="SUPFAM" id="SSF81660">
    <property type="entry name" value="Metal cation-transporting ATPase, ATP-binding domain N"/>
    <property type="match status" value="1"/>
</dbReference>
<keyword evidence="15" id="KW-0406">Ion transport</keyword>
<keyword evidence="10 18" id="KW-0067">ATP-binding</keyword>
<dbReference type="InterPro" id="IPR023299">
    <property type="entry name" value="ATPase_P-typ_cyto_dom_N"/>
</dbReference>
<dbReference type="GO" id="GO:0043682">
    <property type="term" value="F:P-type divalent copper transporter activity"/>
    <property type="evidence" value="ECO:0007669"/>
    <property type="project" value="TreeGrafter"/>
</dbReference>
<keyword evidence="4" id="KW-0813">Transport</keyword>
<dbReference type="OrthoDB" id="432719at2759"/>
<evidence type="ECO:0000256" key="6">
    <source>
        <dbReference type="ARBA" id="ARBA00022723"/>
    </source>
</evidence>
<dbReference type="InterPro" id="IPR006121">
    <property type="entry name" value="HMA_dom"/>
</dbReference>
<dbReference type="GO" id="GO:0140581">
    <property type="term" value="F:P-type monovalent copper transporter activity"/>
    <property type="evidence" value="ECO:0007669"/>
    <property type="project" value="UniProtKB-EC"/>
</dbReference>
<dbReference type="InterPro" id="IPR059000">
    <property type="entry name" value="ATPase_P-type_domA"/>
</dbReference>
<evidence type="ECO:0000256" key="12">
    <source>
        <dbReference type="ARBA" id="ARBA00022967"/>
    </source>
</evidence>
<dbReference type="SUPFAM" id="SSF56784">
    <property type="entry name" value="HAD-like"/>
    <property type="match status" value="1"/>
</dbReference>
<reference evidence="20" key="1">
    <citation type="submission" date="2021-06" db="EMBL/GenBank/DDBJ databases">
        <authorList>
            <person name="Kallberg Y."/>
            <person name="Tangrot J."/>
            <person name="Rosling A."/>
        </authorList>
    </citation>
    <scope>NUCLEOTIDE SEQUENCE</scope>
    <source>
        <strain evidence="20">AZ414A</strain>
    </source>
</reference>
<dbReference type="InterPro" id="IPR023214">
    <property type="entry name" value="HAD_sf"/>
</dbReference>
<dbReference type="InterPro" id="IPR017969">
    <property type="entry name" value="Heavy-metal-associated_CS"/>
</dbReference>
<dbReference type="NCBIfam" id="TIGR00003">
    <property type="entry name" value="copper ion binding protein"/>
    <property type="match status" value="2"/>
</dbReference>
<evidence type="ECO:0000256" key="17">
    <source>
        <dbReference type="ARBA" id="ARBA00080126"/>
    </source>
</evidence>
<dbReference type="SFLD" id="SFLDS00003">
    <property type="entry name" value="Haloacid_Dehalogenase"/>
    <property type="match status" value="1"/>
</dbReference>
<keyword evidence="5 18" id="KW-0812">Transmembrane</keyword>
<comment type="subcellular location">
    <subcellularLocation>
        <location evidence="1">Endomembrane system</location>
        <topology evidence="1">Multi-pass membrane protein</topology>
    </subcellularLocation>
    <subcellularLocation>
        <location evidence="18">Membrane</location>
    </subcellularLocation>
</comment>
<dbReference type="Pfam" id="PF00702">
    <property type="entry name" value="Hydrolase"/>
    <property type="match status" value="1"/>
</dbReference>
<evidence type="ECO:0000256" key="15">
    <source>
        <dbReference type="ARBA" id="ARBA00023065"/>
    </source>
</evidence>
<evidence type="ECO:0000256" key="9">
    <source>
        <dbReference type="ARBA" id="ARBA00022796"/>
    </source>
</evidence>
<keyword evidence="12" id="KW-1278">Translocase</keyword>
<comment type="similarity">
    <text evidence="2 18">Belongs to the cation transport ATPase (P-type) (TC 3.A.3) family. Type IB subfamily.</text>
</comment>
<gene>
    <name evidence="20" type="ORF">DEBURN_LOCUS6073</name>
</gene>
<dbReference type="Pfam" id="PF00403">
    <property type="entry name" value="HMA"/>
    <property type="match status" value="2"/>
</dbReference>
<keyword evidence="16 18" id="KW-0472">Membrane</keyword>
<keyword evidence="8 18" id="KW-0547">Nucleotide-binding</keyword>
<evidence type="ECO:0000256" key="3">
    <source>
        <dbReference type="ARBA" id="ARBA00012517"/>
    </source>
</evidence>
<dbReference type="InterPro" id="IPR008250">
    <property type="entry name" value="ATPase_P-typ_transduc_dom_A_sf"/>
</dbReference>
<feature type="domain" description="HMA" evidence="19">
    <location>
        <begin position="623"/>
        <end position="691"/>
    </location>
</feature>
<dbReference type="GO" id="GO:0005524">
    <property type="term" value="F:ATP binding"/>
    <property type="evidence" value="ECO:0007669"/>
    <property type="project" value="UniProtKB-UniRule"/>
</dbReference>
<dbReference type="SUPFAM" id="SSF81653">
    <property type="entry name" value="Calcium ATPase, transduction domain A"/>
    <property type="match status" value="1"/>
</dbReference>
<dbReference type="Gene3D" id="3.40.50.1000">
    <property type="entry name" value="HAD superfamily/HAD-like"/>
    <property type="match status" value="1"/>
</dbReference>
<evidence type="ECO:0000256" key="2">
    <source>
        <dbReference type="ARBA" id="ARBA00006024"/>
    </source>
</evidence>
<dbReference type="NCBIfam" id="TIGR01494">
    <property type="entry name" value="ATPase_P-type"/>
    <property type="match status" value="1"/>
</dbReference>
<feature type="transmembrane region" description="Helical" evidence="18">
    <location>
        <begin position="904"/>
        <end position="925"/>
    </location>
</feature>
<dbReference type="Gene3D" id="1.10.510.10">
    <property type="entry name" value="Transferase(Phosphotransferase) domain 1"/>
    <property type="match status" value="1"/>
</dbReference>
<evidence type="ECO:0000256" key="8">
    <source>
        <dbReference type="ARBA" id="ARBA00022741"/>
    </source>
</evidence>
<accession>A0A9N9AHY9</accession>
<feature type="transmembrane region" description="Helical" evidence="18">
    <location>
        <begin position="1522"/>
        <end position="1546"/>
    </location>
</feature>
<keyword evidence="21" id="KW-1185">Reference proteome</keyword>
<dbReference type="SUPFAM" id="SSF81665">
    <property type="entry name" value="Calcium ATPase, transmembrane domain M"/>
    <property type="match status" value="1"/>
</dbReference>
<dbReference type="PANTHER" id="PTHR43520">
    <property type="entry name" value="ATP7, ISOFORM B"/>
    <property type="match status" value="1"/>
</dbReference>
<dbReference type="PROSITE" id="PS01047">
    <property type="entry name" value="HMA_1"/>
    <property type="match status" value="2"/>
</dbReference>
<dbReference type="InterPro" id="IPR027256">
    <property type="entry name" value="P-typ_ATPase_IB"/>
</dbReference>
<dbReference type="PROSITE" id="PS00154">
    <property type="entry name" value="ATPASE_E1_E2"/>
    <property type="match status" value="1"/>
</dbReference>
<keyword evidence="13 18" id="KW-1133">Transmembrane helix</keyword>
<evidence type="ECO:0000256" key="10">
    <source>
        <dbReference type="ARBA" id="ARBA00022840"/>
    </source>
</evidence>
<evidence type="ECO:0000259" key="19">
    <source>
        <dbReference type="PROSITE" id="PS50846"/>
    </source>
</evidence>
<evidence type="ECO:0000256" key="16">
    <source>
        <dbReference type="ARBA" id="ARBA00023136"/>
    </source>
</evidence>
<feature type="transmembrane region" description="Helical" evidence="18">
    <location>
        <begin position="865"/>
        <end position="883"/>
    </location>
</feature>
<dbReference type="FunFam" id="2.70.150.10:FF:000002">
    <property type="entry name" value="Copper-transporting ATPase 1, putative"/>
    <property type="match status" value="1"/>
</dbReference>
<keyword evidence="11" id="KW-0460">Magnesium</keyword>
<dbReference type="InterPro" id="IPR018303">
    <property type="entry name" value="ATPase_P-typ_P_site"/>
</dbReference>
<keyword evidence="7" id="KW-0677">Repeat</keyword>
<dbReference type="EMBL" id="CAJVPK010000589">
    <property type="protein sequence ID" value="CAG8529625.1"/>
    <property type="molecule type" value="Genomic_DNA"/>
</dbReference>
<feature type="transmembrane region" description="Helical" evidence="18">
    <location>
        <begin position="1093"/>
        <end position="1113"/>
    </location>
</feature>
<dbReference type="Proteomes" id="UP000789706">
    <property type="component" value="Unassembled WGS sequence"/>
</dbReference>
<feature type="transmembrane region" description="Helical" evidence="18">
    <location>
        <begin position="824"/>
        <end position="845"/>
    </location>
</feature>
<dbReference type="FunFam" id="3.30.70.100:FF:000001">
    <property type="entry name" value="ATPase copper transporting beta"/>
    <property type="match status" value="2"/>
</dbReference>
<dbReference type="SUPFAM" id="SSF55008">
    <property type="entry name" value="HMA, heavy metal-associated domain"/>
    <property type="match status" value="2"/>
</dbReference>
<dbReference type="Gene3D" id="3.30.70.100">
    <property type="match status" value="2"/>
</dbReference>
<evidence type="ECO:0000313" key="21">
    <source>
        <dbReference type="Proteomes" id="UP000789706"/>
    </source>
</evidence>
<dbReference type="InterPro" id="IPR011009">
    <property type="entry name" value="Kinase-like_dom_sf"/>
</dbReference>
<dbReference type="InterPro" id="IPR001757">
    <property type="entry name" value="P_typ_ATPase"/>
</dbReference>
<keyword evidence="9" id="KW-0187">Copper transport</keyword>
<evidence type="ECO:0000313" key="20">
    <source>
        <dbReference type="EMBL" id="CAG8529625.1"/>
    </source>
</evidence>
<evidence type="ECO:0000256" key="18">
    <source>
        <dbReference type="RuleBase" id="RU362081"/>
    </source>
</evidence>
<dbReference type="InterPro" id="IPR006122">
    <property type="entry name" value="HMA_Cu_ion-bd"/>
</dbReference>
<dbReference type="PROSITE" id="PS50846">
    <property type="entry name" value="HMA_2"/>
    <property type="match status" value="2"/>
</dbReference>
<dbReference type="Pfam" id="PF00122">
    <property type="entry name" value="E1-E2_ATPase"/>
    <property type="match status" value="1"/>
</dbReference>
<keyword evidence="6 18" id="KW-0479">Metal-binding</keyword>
<evidence type="ECO:0000256" key="7">
    <source>
        <dbReference type="ARBA" id="ARBA00022737"/>
    </source>
</evidence>
<dbReference type="CDD" id="cd00371">
    <property type="entry name" value="HMA"/>
    <property type="match status" value="2"/>
</dbReference>
<feature type="transmembrane region" description="Helical" evidence="18">
    <location>
        <begin position="1133"/>
        <end position="1155"/>
    </location>
</feature>